<keyword evidence="3" id="KW-1185">Reference proteome</keyword>
<dbReference type="EMBL" id="JQNX01000008">
    <property type="protein sequence ID" value="KIE58024.1"/>
    <property type="molecule type" value="Genomic_DNA"/>
</dbReference>
<dbReference type="Proteomes" id="UP000031594">
    <property type="component" value="Unassembled WGS sequence"/>
</dbReference>
<dbReference type="EC" id="2.8.1.12" evidence="2"/>
<dbReference type="OrthoDB" id="9156098at2"/>
<dbReference type="NCBIfam" id="NF041918">
    <property type="entry name" value="SAMP1"/>
    <property type="match status" value="1"/>
</dbReference>
<dbReference type="SUPFAM" id="SSF54285">
    <property type="entry name" value="MoaD/ThiS"/>
    <property type="match status" value="1"/>
</dbReference>
<evidence type="ECO:0000313" key="2">
    <source>
        <dbReference type="EMBL" id="QDQ42467.1"/>
    </source>
</evidence>
<dbReference type="PANTHER" id="PTHR38031:SF1">
    <property type="entry name" value="SULFUR CARRIER PROTEIN CYSO"/>
    <property type="match status" value="1"/>
</dbReference>
<dbReference type="InterPro" id="IPR054834">
    <property type="entry name" value="SAMP1_3"/>
</dbReference>
<dbReference type="Proteomes" id="UP000315925">
    <property type="component" value="Chromosome"/>
</dbReference>
<keyword evidence="2" id="KW-0808">Transferase</keyword>
<protein>
    <submittedName>
        <fullName evidence="1">Molybdenum cofactor biosynthesis protein MoaD</fullName>
    </submittedName>
    <submittedName>
        <fullName evidence="2">Molybdopterin synthase subunit MoaD</fullName>
        <ecNumber evidence="2">2.8.1.12</ecNumber>
    </submittedName>
</protein>
<gene>
    <name evidence="1" type="ORF">A946_10325</name>
    <name evidence="2" type="ORF">kam1_1241</name>
</gene>
<dbReference type="InterPro" id="IPR012675">
    <property type="entry name" value="Beta-grasp_dom_sf"/>
</dbReference>
<dbReference type="EMBL" id="CP037899">
    <property type="protein sequence ID" value="QDQ42467.1"/>
    <property type="molecule type" value="Genomic_DNA"/>
</dbReference>
<dbReference type="InterPro" id="IPR016155">
    <property type="entry name" value="Mopterin_synth/thiamin_S_b"/>
</dbReference>
<proteinExistence type="predicted"/>
<dbReference type="RefSeq" id="WP_039722104.1">
    <property type="nucleotide sequence ID" value="NZ_CP037899.1"/>
</dbReference>
<evidence type="ECO:0000313" key="1">
    <source>
        <dbReference type="EMBL" id="KIE58024.1"/>
    </source>
</evidence>
<evidence type="ECO:0000313" key="3">
    <source>
        <dbReference type="Proteomes" id="UP000031594"/>
    </source>
</evidence>
<dbReference type="InterPro" id="IPR003749">
    <property type="entry name" value="ThiS/MoaD-like"/>
</dbReference>
<dbReference type="KEGG" id="mkc:kam1_1241"/>
<name>A0A0C1UN43_9BACT</name>
<dbReference type="CDD" id="cd17074">
    <property type="entry name" value="Ubl_CysO_like"/>
    <property type="match status" value="1"/>
</dbReference>
<reference evidence="4" key="3">
    <citation type="submission" date="2019-03" db="EMBL/GenBank/DDBJ databases">
        <title>Complete genome of Methylacidiphilum kamchatkense Kam1.</title>
        <authorList>
            <person name="Kruse T."/>
            <person name="Murarilal Ratnadevi C."/>
            <person name="Erikstad H.-A."/>
            <person name="Birkeland N.-K."/>
        </authorList>
    </citation>
    <scope>NUCLEOTIDE SEQUENCE [LARGE SCALE GENOMIC DNA]</scope>
    <source>
        <strain evidence="4">kam1</strain>
    </source>
</reference>
<sequence>MNTTLNDIAVRIPTPLRGLTQNKEIVYVSGKTIKELLHNLESQCPGILNRICNEKGEIRRFVNVYLNGEDIRFLNGLDTPLQQKDEVSIVPAIAGG</sequence>
<dbReference type="Gene3D" id="3.10.20.30">
    <property type="match status" value="1"/>
</dbReference>
<dbReference type="STRING" id="1202785.A946_10325"/>
<dbReference type="AlphaFoldDB" id="A0A0C1UN43"/>
<reference evidence="1 3" key="1">
    <citation type="submission" date="2014-08" db="EMBL/GenBank/DDBJ databases">
        <title>Methylacidiphilum kamchatkense strain Kam1 draft genome sequence.</title>
        <authorList>
            <person name="Birkeland N.-K."/>
            <person name="Erikstad H.A."/>
        </authorList>
    </citation>
    <scope>NUCLEOTIDE SEQUENCE [LARGE SCALE GENOMIC DNA]</scope>
    <source>
        <strain evidence="1 3">Kam1</strain>
    </source>
</reference>
<evidence type="ECO:0000313" key="4">
    <source>
        <dbReference type="Proteomes" id="UP000315925"/>
    </source>
</evidence>
<dbReference type="Pfam" id="PF02597">
    <property type="entry name" value="ThiS"/>
    <property type="match status" value="1"/>
</dbReference>
<dbReference type="InterPro" id="IPR052045">
    <property type="entry name" value="Sulfur_Carrier/Prot_Modifier"/>
</dbReference>
<dbReference type="GO" id="GO:0030366">
    <property type="term" value="F:molybdopterin synthase activity"/>
    <property type="evidence" value="ECO:0007669"/>
    <property type="project" value="UniProtKB-EC"/>
</dbReference>
<organism evidence="2 4">
    <name type="scientific">Methylacidiphilum kamchatkense Kam1</name>
    <dbReference type="NCBI Taxonomy" id="1202785"/>
    <lineage>
        <taxon>Bacteria</taxon>
        <taxon>Pseudomonadati</taxon>
        <taxon>Verrucomicrobiota</taxon>
        <taxon>Methylacidiphilae</taxon>
        <taxon>Methylacidiphilales</taxon>
        <taxon>Methylacidiphilaceae</taxon>
        <taxon>Methylacidiphilum (ex Ratnadevi et al. 2023)</taxon>
    </lineage>
</organism>
<reference evidence="2" key="2">
    <citation type="journal article" date="2019" name="BMC Genomics">
        <title>Complete genome sequence analysis of the thermoacidophilic verrucomicrobial methanotroph 'Candidatus Methylacidiphilum kamchatkense' strain Kam1 and comparison with its closest relatives.</title>
        <authorList>
            <person name="Kruse T."/>
            <person name="Ratnadevi C.M."/>
            <person name="Erikstad H.A."/>
            <person name="Birkeland N.K."/>
        </authorList>
    </citation>
    <scope>NUCLEOTIDE SEQUENCE</scope>
    <source>
        <strain evidence="2">Kam1</strain>
    </source>
</reference>
<dbReference type="PANTHER" id="PTHR38031">
    <property type="entry name" value="SULFUR CARRIER PROTEIN SLR0821-RELATED"/>
    <property type="match status" value="1"/>
</dbReference>
<accession>A0A0C1UN43</accession>